<keyword evidence="3" id="KW-1185">Reference proteome</keyword>
<protein>
    <recommendedName>
        <fullName evidence="4">Outer membrane protein beta-barrel domain-containing protein</fullName>
    </recommendedName>
</protein>
<sequence length="230" mass="25576">MKIKLVLLFIALFSLKVIAQESDNETLPSKYVYLDGSVQVGTDFIGSLAYGHSWGLGQKKKFVIGTGLRFSVFQGYSNQSKDFFSAPPEYYGKEEKQDTLSIVSPNQMNIALYISLSYRIKSKFEVGMNIDAVGYTFGRDQNAFYTGNGSTQATTAISNGPSLLLVAANDYGMLSSEFYVQYHINTKWSARLGFAHTFTEYSTPTELQPGNKRFRGVSDGVMIGARYNLK</sequence>
<keyword evidence="1" id="KW-0732">Signal</keyword>
<dbReference type="EMBL" id="CP076132">
    <property type="protein sequence ID" value="QWG00324.1"/>
    <property type="molecule type" value="Genomic_DNA"/>
</dbReference>
<dbReference type="RefSeq" id="WP_169663258.1">
    <property type="nucleotide sequence ID" value="NZ_CP076132.1"/>
</dbReference>
<evidence type="ECO:0000256" key="1">
    <source>
        <dbReference type="SAM" id="SignalP"/>
    </source>
</evidence>
<name>A0AAX1MYE6_9BACT</name>
<evidence type="ECO:0000313" key="3">
    <source>
        <dbReference type="Proteomes" id="UP000678679"/>
    </source>
</evidence>
<dbReference type="KEGG" id="fya:KMW28_11745"/>
<organism evidence="2 3">
    <name type="scientific">Flammeovirga yaeyamensis</name>
    <dbReference type="NCBI Taxonomy" id="367791"/>
    <lineage>
        <taxon>Bacteria</taxon>
        <taxon>Pseudomonadati</taxon>
        <taxon>Bacteroidota</taxon>
        <taxon>Cytophagia</taxon>
        <taxon>Cytophagales</taxon>
        <taxon>Flammeovirgaceae</taxon>
        <taxon>Flammeovirga</taxon>
    </lineage>
</organism>
<feature type="signal peptide" evidence="1">
    <location>
        <begin position="1"/>
        <end position="19"/>
    </location>
</feature>
<proteinExistence type="predicted"/>
<reference evidence="2 3" key="1">
    <citation type="submission" date="2021-05" db="EMBL/GenBank/DDBJ databases">
        <title>Comparative genomic studies on the polysaccharide-degrading batcterial strains of the Flammeovirga genus.</title>
        <authorList>
            <person name="Zewei F."/>
            <person name="Zheng Z."/>
            <person name="Yu L."/>
            <person name="Ruyue G."/>
            <person name="Yanhong M."/>
            <person name="Yuanyuan C."/>
            <person name="Jingyan G."/>
            <person name="Wenjun H."/>
        </authorList>
    </citation>
    <scope>NUCLEOTIDE SEQUENCE [LARGE SCALE GENOMIC DNA]</scope>
    <source>
        <strain evidence="2 3">NBRC:100898</strain>
    </source>
</reference>
<feature type="chain" id="PRO_5043555953" description="Outer membrane protein beta-barrel domain-containing protein" evidence="1">
    <location>
        <begin position="20"/>
        <end position="230"/>
    </location>
</feature>
<gene>
    <name evidence="2" type="ORF">KMW28_11745</name>
</gene>
<evidence type="ECO:0008006" key="4">
    <source>
        <dbReference type="Google" id="ProtNLM"/>
    </source>
</evidence>
<accession>A0AAX1MYE6</accession>
<dbReference type="Proteomes" id="UP000678679">
    <property type="component" value="Chromosome 1"/>
</dbReference>
<evidence type="ECO:0000313" key="2">
    <source>
        <dbReference type="EMBL" id="QWG00324.1"/>
    </source>
</evidence>
<dbReference type="AlphaFoldDB" id="A0AAX1MYE6"/>